<dbReference type="AlphaFoldDB" id="A0AAN8FHF4"/>
<dbReference type="EMBL" id="WIXE01008930">
    <property type="protein sequence ID" value="KAK5978862.1"/>
    <property type="molecule type" value="Genomic_DNA"/>
</dbReference>
<proteinExistence type="predicted"/>
<keyword evidence="1" id="KW-1133">Transmembrane helix</keyword>
<evidence type="ECO:0000256" key="1">
    <source>
        <dbReference type="SAM" id="Phobius"/>
    </source>
</evidence>
<feature type="transmembrane region" description="Helical" evidence="1">
    <location>
        <begin position="141"/>
        <end position="163"/>
    </location>
</feature>
<reference evidence="2 3" key="1">
    <citation type="submission" date="2019-10" db="EMBL/GenBank/DDBJ databases">
        <title>Assembly and Annotation for the nematode Trichostrongylus colubriformis.</title>
        <authorList>
            <person name="Martin J."/>
        </authorList>
    </citation>
    <scope>NUCLEOTIDE SEQUENCE [LARGE SCALE GENOMIC DNA]</scope>
    <source>
        <strain evidence="2">G859</strain>
        <tissue evidence="2">Whole worm</tissue>
    </source>
</reference>
<feature type="transmembrane region" description="Helical" evidence="1">
    <location>
        <begin position="38"/>
        <end position="54"/>
    </location>
</feature>
<protein>
    <submittedName>
        <fullName evidence="2">Nose resistant to fluoxetine protein 6</fullName>
    </submittedName>
</protein>
<accession>A0AAN8FHF4</accession>
<dbReference type="PANTHER" id="PTHR11161">
    <property type="entry name" value="O-ACYLTRANSFERASE"/>
    <property type="match status" value="1"/>
</dbReference>
<feature type="transmembrane region" description="Helical" evidence="1">
    <location>
        <begin position="175"/>
        <end position="197"/>
    </location>
</feature>
<feature type="transmembrane region" description="Helical" evidence="1">
    <location>
        <begin position="109"/>
        <end position="129"/>
    </location>
</feature>
<dbReference type="Proteomes" id="UP001331761">
    <property type="component" value="Unassembled WGS sequence"/>
</dbReference>
<keyword evidence="1" id="KW-0812">Transmembrane</keyword>
<gene>
    <name evidence="2" type="ORF">GCK32_017114</name>
</gene>
<feature type="transmembrane region" description="Helical" evidence="1">
    <location>
        <begin position="66"/>
        <end position="89"/>
    </location>
</feature>
<comment type="caution">
    <text evidence="2">The sequence shown here is derived from an EMBL/GenBank/DDBJ whole genome shotgun (WGS) entry which is preliminary data.</text>
</comment>
<name>A0AAN8FHF4_TRICO</name>
<evidence type="ECO:0000313" key="2">
    <source>
        <dbReference type="EMBL" id="KAK5978862.1"/>
    </source>
</evidence>
<dbReference type="InterPro" id="IPR052728">
    <property type="entry name" value="O2_lipid_transport_reg"/>
</dbReference>
<dbReference type="PANTHER" id="PTHR11161:SF70">
    <property type="entry name" value="ACYLTRANSFERASE 3 DOMAIN-CONTAINING PROTEIN"/>
    <property type="match status" value="1"/>
</dbReference>
<organism evidence="2 3">
    <name type="scientific">Trichostrongylus colubriformis</name>
    <name type="common">Black scour worm</name>
    <dbReference type="NCBI Taxonomy" id="6319"/>
    <lineage>
        <taxon>Eukaryota</taxon>
        <taxon>Metazoa</taxon>
        <taxon>Ecdysozoa</taxon>
        <taxon>Nematoda</taxon>
        <taxon>Chromadorea</taxon>
        <taxon>Rhabditida</taxon>
        <taxon>Rhabditina</taxon>
        <taxon>Rhabditomorpha</taxon>
        <taxon>Strongyloidea</taxon>
        <taxon>Trichostrongylidae</taxon>
        <taxon>Trichostrongylus</taxon>
    </lineage>
</organism>
<evidence type="ECO:0000313" key="3">
    <source>
        <dbReference type="Proteomes" id="UP001331761"/>
    </source>
</evidence>
<keyword evidence="3" id="KW-1185">Reference proteome</keyword>
<keyword evidence="1" id="KW-0472">Membrane</keyword>
<sequence length="237" mass="27291">MIQRNFPPTQFLWRQPEIFNPNFIQHHVELYIKPQYRIGPYIIGLILGYILANYQRPAIKPVRSTAFIVTGWLIGISCGFWALFGLYPSLQGWNWPNYHIVYGTIHRDVFAISMAWLIYACHTGIGGFINRILSANYLVPLSNLCFSVYLFHMIPVVFTYLLMPFPIIYDSHWPLLLHCAAQLLISYFFATICTLVAEYPAHNIEAILLTPHQNKTTLKPLPTSDSDVHLKSHSNPL</sequence>